<gene>
    <name evidence="7" type="primary">LOC113597967</name>
</gene>
<evidence type="ECO:0000259" key="5">
    <source>
        <dbReference type="Pfam" id="PF20887"/>
    </source>
</evidence>
<dbReference type="Pfam" id="PF20887">
    <property type="entry name" value="PWP3A-B_N"/>
    <property type="match status" value="1"/>
</dbReference>
<feature type="domain" description="PWWP" evidence="5">
    <location>
        <begin position="5"/>
        <end position="99"/>
    </location>
</feature>
<keyword evidence="6" id="KW-1185">Reference proteome</keyword>
<organism evidence="6 7">
    <name type="scientific">Acinonyx jubatus</name>
    <name type="common">Cheetah</name>
    <dbReference type="NCBI Taxonomy" id="32536"/>
    <lineage>
        <taxon>Eukaryota</taxon>
        <taxon>Metazoa</taxon>
        <taxon>Chordata</taxon>
        <taxon>Craniata</taxon>
        <taxon>Vertebrata</taxon>
        <taxon>Euteleostomi</taxon>
        <taxon>Mammalia</taxon>
        <taxon>Eutheria</taxon>
        <taxon>Laurasiatheria</taxon>
        <taxon>Carnivora</taxon>
        <taxon>Feliformia</taxon>
        <taxon>Felidae</taxon>
        <taxon>Felinae</taxon>
        <taxon>Acinonyx</taxon>
    </lineage>
</organism>
<reference evidence="7" key="1">
    <citation type="submission" date="2025-08" db="UniProtKB">
        <authorList>
            <consortium name="RefSeq"/>
        </authorList>
    </citation>
    <scope>IDENTIFICATION</scope>
    <source>
        <tissue evidence="7">Blood</tissue>
    </source>
</reference>
<proteinExistence type="inferred from homology"/>
<feature type="compositionally biased region" description="Polar residues" evidence="2">
    <location>
        <begin position="155"/>
        <end position="173"/>
    </location>
</feature>
<feature type="compositionally biased region" description="Low complexity" evidence="2">
    <location>
        <begin position="716"/>
        <end position="727"/>
    </location>
</feature>
<feature type="domain" description="PWWP" evidence="4">
    <location>
        <begin position="1047"/>
        <end position="1187"/>
    </location>
</feature>
<evidence type="ECO:0000313" key="7">
    <source>
        <dbReference type="RefSeq" id="XP_053069942.1"/>
    </source>
</evidence>
<dbReference type="InterPro" id="IPR035504">
    <property type="entry name" value="MUM1-like_PWWP"/>
</dbReference>
<evidence type="ECO:0000256" key="1">
    <source>
        <dbReference type="ARBA" id="ARBA00008188"/>
    </source>
</evidence>
<dbReference type="RefSeq" id="XP_053069942.1">
    <property type="nucleotide sequence ID" value="XM_053213967.1"/>
</dbReference>
<evidence type="ECO:0000256" key="2">
    <source>
        <dbReference type="SAM" id="MobiDB-lite"/>
    </source>
</evidence>
<accession>A0ABM3PE54</accession>
<dbReference type="Pfam" id="PF20886">
    <property type="entry name" value="PWP3A-B_C"/>
    <property type="match status" value="1"/>
</dbReference>
<name>A0ABM3PE54_ACIJB</name>
<protein>
    <submittedName>
        <fullName evidence="7">PWWP domain-containing DNA repair factor 3B-like</fullName>
    </submittedName>
</protein>
<dbReference type="PANTHER" id="PTHR31333">
    <property type="entry name" value="PWWP DOMAIN-CONTAINING DNA REPAIR FACTOR 3 FAMILY MEMBER"/>
    <property type="match status" value="1"/>
</dbReference>
<dbReference type="Proteomes" id="UP001652583">
    <property type="component" value="Unplaced"/>
</dbReference>
<dbReference type="InterPro" id="IPR048795">
    <property type="entry name" value="PWP3A_3B_4_C"/>
</dbReference>
<feature type="compositionally biased region" description="Basic residues" evidence="2">
    <location>
        <begin position="126"/>
        <end position="147"/>
    </location>
</feature>
<dbReference type="CDD" id="cd06080">
    <property type="entry name" value="PWWP_MUM1-like"/>
    <property type="match status" value="1"/>
</dbReference>
<dbReference type="InterPro" id="IPR048765">
    <property type="entry name" value="PWP3A_3B_4_N"/>
</dbReference>
<feature type="region of interest" description="Disordered" evidence="2">
    <location>
        <begin position="105"/>
        <end position="228"/>
    </location>
</feature>
<feature type="compositionally biased region" description="Low complexity" evidence="2">
    <location>
        <begin position="511"/>
        <end position="523"/>
    </location>
</feature>
<evidence type="ECO:0000313" key="6">
    <source>
        <dbReference type="Proteomes" id="UP001652583"/>
    </source>
</evidence>
<dbReference type="Gene3D" id="2.30.30.140">
    <property type="match status" value="1"/>
</dbReference>
<feature type="region of interest" description="Disordered" evidence="2">
    <location>
        <begin position="277"/>
        <end position="302"/>
    </location>
</feature>
<dbReference type="PANTHER" id="PTHR31333:SF2">
    <property type="entry name" value="PWWP DOMAIN-CONTAINING DNA REPAIR FACTOR 4"/>
    <property type="match status" value="1"/>
</dbReference>
<feature type="compositionally biased region" description="Basic and acidic residues" evidence="2">
    <location>
        <begin position="730"/>
        <end position="744"/>
    </location>
</feature>
<comment type="similarity">
    <text evidence="1">Belongs to the PWWP3A family.</text>
</comment>
<feature type="region of interest" description="Disordered" evidence="2">
    <location>
        <begin position="647"/>
        <end position="775"/>
    </location>
</feature>
<dbReference type="GeneID" id="113597967"/>
<feature type="compositionally biased region" description="Polar residues" evidence="2">
    <location>
        <begin position="697"/>
        <end position="706"/>
    </location>
</feature>
<dbReference type="Gene3D" id="6.10.300.20">
    <property type="match status" value="1"/>
</dbReference>
<evidence type="ECO:0000259" key="3">
    <source>
        <dbReference type="Pfam" id="PF20884"/>
    </source>
</evidence>
<feature type="domain" description="MUM1-like PWWP" evidence="3">
    <location>
        <begin position="896"/>
        <end position="974"/>
    </location>
</feature>
<sequence length="1194" mass="133935">MAAEYILCNWKGHIWPAKVLSRSGISPKYMRKRALSLEVQILSVGKKIKVKSTDIKLLNESQIESVTSLLVAQSKASVPPGQKVAYRNALKVALEILNKRANFGPARASDGLETTTPSQRGPPMQAHKKYRKPKGTLLRSLRKRKNLKSLLVRSQTKNAPDSGRSQAHTTNTHTLRERRAKSSRSCSMCSKFPSLSEDDHKTGGRPHAHATVTCTLRERPAKSSRSCSVSSKFSSLSEDVHKTGGRPHVHTTVTRTLRERRAKSSRSCSVCSKFPSLSEDDHKTGGRPHAHTMATRTLRERRAKSSRSCSMCSKFSSLSEHDHKTGGQPHAHATVTCTLRERPAKSSRSCSVSSKFSSLSEDVHKTGGRPHVHTTVTRTLRERRAKSSRSCSVCSKFPSLSEDDHKTGGRPHAHTTVTRTLRERRAKSSRSCSVCSKFSSLSEHDHKTGGQPHAHATVTCTLRERRAKSSRSCSMCSKFSSLSEHDHKTGGRPHTHTTVTRTLRERRAESSRSCSLSSKLPSLSEDDHKTGGRPHAHTTVTRTLRERRAKSLRSCSVCSKFSSLSEDVHKTGGRPHTHTTVTRTLRERRAESSRSCSVCSKFSSLLEDVHKTGGRPHTHTTVTRTLRERRAKSSRSCSLSSKFSSLLEDDHKTGGRPHAHTTVTCTLRERRAKSSRSCSMCSKLPSLSEDDHKTGGQPHTHTTVTRTLKERRAKSSRSGSVSSKFPSLSEDDHKTGGKGNRDTSRGMSLHRTVKEKGTSAKDGGVLPPLSPSFNLTLPKAHKEEAHDTYPRTLAVSSESSAFSWNVEDHGEVAWKPGLEGAAASSSAPKQRRCYSLGLANRKRKLQVTEFEKELQELQPSVNSKAINPTTPIKKNANKEMGQVASMGFPQEPCPIEGGMMVWFKFQNHPFWPAVVKSVSQTEQTARVLLVEANMHCEMSGIRVPLRRLKHLDCKEKEKLIKRARKLYEQSVNWCFSLIAHYRERLRRGSFAGSFLDYYAADISYPIRKAIQDRDLEIDFPKVNYANLEDSEEETSLDGKRPCKKILPDRMKAARDRANQKLVDFIVKTKGADHHLLDIVQGRKQSRWLVSFRNSSRYVICVETYLEDEDQLDVVVRHLQEIYKQIDKKTLNLERDDKVSFVLEVLLPEAIICSIAALDGLDYKEAEKKYLQGPPVHYREKELFDKNILKKIRKR</sequence>
<dbReference type="InterPro" id="IPR040263">
    <property type="entry name" value="PWP3A_3B_4"/>
</dbReference>
<evidence type="ECO:0000259" key="4">
    <source>
        <dbReference type="Pfam" id="PF20886"/>
    </source>
</evidence>
<dbReference type="Pfam" id="PF20884">
    <property type="entry name" value="MUM1-like_PWWP"/>
    <property type="match status" value="1"/>
</dbReference>
<feature type="region of interest" description="Disordered" evidence="2">
    <location>
        <begin position="481"/>
        <end position="546"/>
    </location>
</feature>
<dbReference type="SUPFAM" id="SSF63748">
    <property type="entry name" value="Tudor/PWWP/MBT"/>
    <property type="match status" value="1"/>
</dbReference>